<feature type="compositionally biased region" description="Basic and acidic residues" evidence="3">
    <location>
        <begin position="478"/>
        <end position="487"/>
    </location>
</feature>
<accession>A0A6J5DH78</accession>
<comment type="similarity">
    <text evidence="1 2">Belongs to the outer membrane factor (OMF) (TC 1.B.17) family.</text>
</comment>
<dbReference type="PANTHER" id="PTHR30203">
    <property type="entry name" value="OUTER MEMBRANE CATION EFFLUX PROTEIN"/>
    <property type="match status" value="1"/>
</dbReference>
<feature type="chain" id="PRO_5027142744" evidence="2">
    <location>
        <begin position="30"/>
        <end position="505"/>
    </location>
</feature>
<dbReference type="Gene3D" id="1.20.1600.10">
    <property type="entry name" value="Outer membrane efflux proteins (OEP)"/>
    <property type="match status" value="1"/>
</dbReference>
<dbReference type="RefSeq" id="WP_175110513.1">
    <property type="nucleotide sequence ID" value="NZ_CADIKF010000010.1"/>
</dbReference>
<evidence type="ECO:0000256" key="1">
    <source>
        <dbReference type="ARBA" id="ARBA00007613"/>
    </source>
</evidence>
<evidence type="ECO:0000313" key="5">
    <source>
        <dbReference type="Proteomes" id="UP000494329"/>
    </source>
</evidence>
<evidence type="ECO:0000256" key="3">
    <source>
        <dbReference type="SAM" id="MobiDB-lite"/>
    </source>
</evidence>
<dbReference type="GO" id="GO:0005886">
    <property type="term" value="C:plasma membrane"/>
    <property type="evidence" value="ECO:0007669"/>
    <property type="project" value="UniProtKB-SubCell"/>
</dbReference>
<proteinExistence type="inferred from homology"/>
<keyword evidence="2" id="KW-0564">Palmitate</keyword>
<organism evidence="4 5">
    <name type="scientific">Paraburkholderia solisilvae</name>
    <dbReference type="NCBI Taxonomy" id="624376"/>
    <lineage>
        <taxon>Bacteria</taxon>
        <taxon>Pseudomonadati</taxon>
        <taxon>Pseudomonadota</taxon>
        <taxon>Betaproteobacteria</taxon>
        <taxon>Burkholderiales</taxon>
        <taxon>Burkholderiaceae</taxon>
        <taxon>Paraburkholderia</taxon>
    </lineage>
</organism>
<dbReference type="EMBL" id="CADIKF010000010">
    <property type="protein sequence ID" value="CAB3753599.1"/>
    <property type="molecule type" value="Genomic_DNA"/>
</dbReference>
<dbReference type="NCBIfam" id="TIGR01845">
    <property type="entry name" value="outer_NodT"/>
    <property type="match status" value="1"/>
</dbReference>
<keyword evidence="2" id="KW-0732">Signal</keyword>
<keyword evidence="5" id="KW-1185">Reference proteome</keyword>
<dbReference type="PANTHER" id="PTHR30203:SF33">
    <property type="entry name" value="BLR4455 PROTEIN"/>
    <property type="match status" value="1"/>
</dbReference>
<reference evidence="4 5" key="1">
    <citation type="submission" date="2020-04" db="EMBL/GenBank/DDBJ databases">
        <authorList>
            <person name="De Canck E."/>
        </authorList>
    </citation>
    <scope>NUCLEOTIDE SEQUENCE [LARGE SCALE GENOMIC DNA]</scope>
    <source>
        <strain evidence="4 5">LMG 29739</strain>
    </source>
</reference>
<keyword evidence="2" id="KW-0449">Lipoprotein</keyword>
<keyword evidence="2" id="KW-0812">Transmembrane</keyword>
<sequence>MGRRIRHAAPARTAAALLAAIALNACSLAPPYQVPPTAIPTSFKESGPWQPASPADRIPRNGWWKIFDDAQLDALEAKVDAANPDVAAAVARHDKAQALVDQTRAGLYPSIGADLDAARARQSDRRPLRGANEPDDFYSNTFAVSADFDLDLWGKVRNEVSAGVANAQASADDLASLQLDLQANLADDYFTLRGFDEQQQLLADAVATYQRALTLTTSRHHGGIASGLDVSRARTQLQNALAAADDTRARRALLEHAIATLTGTPASSFTLAADTSRTRLPSIPTGVPAALLQRRPDIAAAERRVAAANAQIGVAKAAYYPDISLDAQAGYQTSVLSPWFIAPDEIWSIGPNLALTLFDAGRRRAITREARAQLAQNGAQYKATVLLAFQQVEDNLALLHHLGDESVHNDAALDAAQRTLTLATSRYKDGVVSYLDVVTAQTAALDAQIASAELDARRLTASVGLIQALGGGWQDAGSDPHDAHVAHDAPATPSATTSATTSAAG</sequence>
<dbReference type="Pfam" id="PF02321">
    <property type="entry name" value="OEP"/>
    <property type="match status" value="2"/>
</dbReference>
<dbReference type="Proteomes" id="UP000494329">
    <property type="component" value="Unassembled WGS sequence"/>
</dbReference>
<dbReference type="GO" id="GO:0015562">
    <property type="term" value="F:efflux transmembrane transporter activity"/>
    <property type="evidence" value="ECO:0007669"/>
    <property type="project" value="InterPro"/>
</dbReference>
<feature type="signal peptide" evidence="2">
    <location>
        <begin position="1"/>
        <end position="29"/>
    </location>
</feature>
<keyword evidence="2" id="KW-0472">Membrane</keyword>
<dbReference type="Gene3D" id="2.20.200.10">
    <property type="entry name" value="Outer membrane efflux proteins (OEP)"/>
    <property type="match status" value="1"/>
</dbReference>
<dbReference type="InterPro" id="IPR003423">
    <property type="entry name" value="OMP_efflux"/>
</dbReference>
<protein>
    <submittedName>
        <fullName evidence="4">Outer membrane protein OprM</fullName>
    </submittedName>
</protein>
<evidence type="ECO:0000256" key="2">
    <source>
        <dbReference type="RuleBase" id="RU362097"/>
    </source>
</evidence>
<evidence type="ECO:0000313" key="4">
    <source>
        <dbReference type="EMBL" id="CAB3753599.1"/>
    </source>
</evidence>
<name>A0A6J5DH78_9BURK</name>
<feature type="compositionally biased region" description="Low complexity" evidence="3">
    <location>
        <begin position="488"/>
        <end position="505"/>
    </location>
</feature>
<feature type="region of interest" description="Disordered" evidence="3">
    <location>
        <begin position="476"/>
        <end position="505"/>
    </location>
</feature>
<dbReference type="InterPro" id="IPR010131">
    <property type="entry name" value="MdtP/NodT-like"/>
</dbReference>
<dbReference type="SUPFAM" id="SSF56954">
    <property type="entry name" value="Outer membrane efflux proteins (OEP)"/>
    <property type="match status" value="1"/>
</dbReference>
<gene>
    <name evidence="4" type="primary">oprM_4</name>
    <name evidence="4" type="ORF">LMG29739_01778</name>
</gene>
<keyword evidence="2" id="KW-1134">Transmembrane beta strand</keyword>
<dbReference type="AlphaFoldDB" id="A0A6J5DH78"/>
<comment type="subcellular location">
    <subcellularLocation>
        <location evidence="2">Cell membrane</location>
        <topology evidence="2">Lipid-anchor</topology>
    </subcellularLocation>
</comment>